<dbReference type="InterPro" id="IPR001638">
    <property type="entry name" value="Solute-binding_3/MltF_N"/>
</dbReference>
<sequence>MQIEPYACMVRKDDPTFKRLVDGTLARLMQSGEFTRLYAKWFESPIPPRGVNLKMPMSVELKENLTERSDRPNE</sequence>
<gene>
    <name evidence="2" type="ORF">PTKU64_83270</name>
</gene>
<organism evidence="2 3">
    <name type="scientific">Paraburkholderia terrae</name>
    <dbReference type="NCBI Taxonomy" id="311230"/>
    <lineage>
        <taxon>Bacteria</taxon>
        <taxon>Pseudomonadati</taxon>
        <taxon>Pseudomonadota</taxon>
        <taxon>Betaproteobacteria</taxon>
        <taxon>Burkholderiales</taxon>
        <taxon>Burkholderiaceae</taxon>
        <taxon>Paraburkholderia</taxon>
    </lineage>
</organism>
<dbReference type="EMBL" id="AP024958">
    <property type="protein sequence ID" value="BCZ84652.1"/>
    <property type="molecule type" value="Genomic_DNA"/>
</dbReference>
<evidence type="ECO:0000313" key="2">
    <source>
        <dbReference type="EMBL" id="BCZ84652.1"/>
    </source>
</evidence>
<accession>A0ABN6JUM1</accession>
<name>A0ABN6JUM1_9BURK</name>
<keyword evidence="3" id="KW-1185">Reference proteome</keyword>
<feature type="domain" description="Solute-binding protein family 3/N-terminal" evidence="1">
    <location>
        <begin position="10"/>
        <end position="43"/>
    </location>
</feature>
<evidence type="ECO:0000313" key="3">
    <source>
        <dbReference type="Proteomes" id="UP001319874"/>
    </source>
</evidence>
<dbReference type="Gene3D" id="3.40.190.10">
    <property type="entry name" value="Periplasmic binding protein-like II"/>
    <property type="match status" value="1"/>
</dbReference>
<proteinExistence type="predicted"/>
<protein>
    <recommendedName>
        <fullName evidence="1">Solute-binding protein family 3/N-terminal domain-containing protein</fullName>
    </recommendedName>
</protein>
<dbReference type="Pfam" id="PF00497">
    <property type="entry name" value="SBP_bac_3"/>
    <property type="match status" value="1"/>
</dbReference>
<dbReference type="SUPFAM" id="SSF53850">
    <property type="entry name" value="Periplasmic binding protein-like II"/>
    <property type="match status" value="1"/>
</dbReference>
<dbReference type="Proteomes" id="UP001319874">
    <property type="component" value="Chromosome 4"/>
</dbReference>
<reference evidence="2 3" key="1">
    <citation type="journal article" date="2022" name="Front. Microbiol.">
        <title>Identification and characterization of a novel class of self-sufficient cytochrome P450 hydroxylase involved in cyclohexanecarboxylate degradation in Paraburkholderia terrae strain KU-64.</title>
        <authorList>
            <person name="Yamamoto T."/>
            <person name="Hasegawa Y."/>
            <person name="Iwaki H."/>
        </authorList>
    </citation>
    <scope>NUCLEOTIDE SEQUENCE [LARGE SCALE GENOMIC DNA]</scope>
    <source>
        <strain evidence="2 3">KU-64</strain>
    </source>
</reference>
<evidence type="ECO:0000259" key="1">
    <source>
        <dbReference type="Pfam" id="PF00497"/>
    </source>
</evidence>